<evidence type="ECO:0000313" key="2">
    <source>
        <dbReference type="EMBL" id="CRI46730.1"/>
    </source>
</evidence>
<gene>
    <name evidence="2" type="ORF">BN1224_Panola_B_00690</name>
</gene>
<keyword evidence="1" id="KW-0812">Transmembrane</keyword>
<accession>A0A0F7X2W4</accession>
<keyword evidence="1" id="KW-1133">Transmembrane helix</keyword>
<keyword evidence="1" id="KW-0472">Membrane</keyword>
<evidence type="ECO:0000256" key="1">
    <source>
        <dbReference type="SAM" id="Phobius"/>
    </source>
</evidence>
<proteinExistence type="predicted"/>
<feature type="transmembrane region" description="Helical" evidence="1">
    <location>
        <begin position="56"/>
        <end position="77"/>
    </location>
</feature>
<dbReference type="EMBL" id="LN847230">
    <property type="protein sequence ID" value="CRI46730.1"/>
    <property type="molecule type" value="Genomic_DNA"/>
</dbReference>
<feature type="transmembrane region" description="Helical" evidence="1">
    <location>
        <begin position="29"/>
        <end position="50"/>
    </location>
</feature>
<organism evidence="2">
    <name type="scientific">Chlamydia pneumoniae</name>
    <name type="common">Chlamydophila pneumoniae</name>
    <dbReference type="NCBI Taxonomy" id="83558"/>
    <lineage>
        <taxon>Bacteria</taxon>
        <taxon>Pseudomonadati</taxon>
        <taxon>Chlamydiota</taxon>
        <taxon>Chlamydiia</taxon>
        <taxon>Chlamydiales</taxon>
        <taxon>Chlamydiaceae</taxon>
        <taxon>Chlamydia/Chlamydophila group</taxon>
        <taxon>Chlamydia</taxon>
    </lineage>
</organism>
<protein>
    <submittedName>
        <fullName evidence="2">Uncharacterized protein CPn_0129/CPn_0130/CP_0642/CPj0130/CpB0131</fullName>
    </submittedName>
</protein>
<reference evidence="2" key="1">
    <citation type="submission" date="2015-05" db="EMBL/GenBank/DDBJ databases">
        <authorList>
            <person name="Rattei Thomas"/>
        </authorList>
    </citation>
    <scope>NUCLEOTIDE SEQUENCE</scope>
    <source>
        <strain evidence="2">Panola</strain>
    </source>
</reference>
<sequence>MVKCSSIIHENKKPAQLLPESKFAAITKLSLAILSLFLGIAACILIALSGLLPDTLLIIALSLISIIVLSTGISLLIGTQCSKSVQKDEQKPKSIFPKETPSLDPWLLNPLKNKIQSSETLLLDPTSINLKNELFFPSFEEWKKIFLKDPDFLIKSALANWKILEQDEQYILSHIHMDPRIFVTSEPLQKTYQKLQEKHVNNLGIASQVSLTDLQNKTQYENNLIETTTNEITYYFPVVHNPDILRSEWDPISNQLYLICKKFFIHYHNLFSTALERNQILLIDSLNTGSSNPIARQMELLAFLCVFEQLDYNEDEYTIEPRDYFNRFVYKNSQTAPQIQSFGLLHGYEEMSYASNNIRNVLTHSIVLCSPILYQLITEFDTTKIHADDFDCLI</sequence>
<name>A0A0F7X2W4_CHLPN</name>
<dbReference type="AlphaFoldDB" id="A0A0F7X2W4"/>